<protein>
    <submittedName>
        <fullName evidence="2">Uncharacterized protein</fullName>
    </submittedName>
</protein>
<dbReference type="EMBL" id="JACHOR010000001">
    <property type="protein sequence ID" value="MBB5745177.1"/>
    <property type="molecule type" value="Genomic_DNA"/>
</dbReference>
<keyword evidence="1" id="KW-0175">Coiled coil</keyword>
<comment type="caution">
    <text evidence="2">The sequence shown here is derived from an EMBL/GenBank/DDBJ whole genome shotgun (WGS) entry which is preliminary data.</text>
</comment>
<feature type="coiled-coil region" evidence="1">
    <location>
        <begin position="39"/>
        <end position="66"/>
    </location>
</feature>
<name>A0A7W9CGE6_9CAUL</name>
<evidence type="ECO:0000313" key="2">
    <source>
        <dbReference type="EMBL" id="MBB5745177.1"/>
    </source>
</evidence>
<dbReference type="Proteomes" id="UP000545037">
    <property type="component" value="Unassembled WGS sequence"/>
</dbReference>
<keyword evidence="3" id="KW-1185">Reference proteome</keyword>
<dbReference type="RefSeq" id="WP_183212095.1">
    <property type="nucleotide sequence ID" value="NZ_JACHOR010000001.1"/>
</dbReference>
<evidence type="ECO:0000313" key="3">
    <source>
        <dbReference type="Proteomes" id="UP000545037"/>
    </source>
</evidence>
<organism evidence="2 3">
    <name type="scientific">Brevundimonas variabilis</name>
    <dbReference type="NCBI Taxonomy" id="74312"/>
    <lineage>
        <taxon>Bacteria</taxon>
        <taxon>Pseudomonadati</taxon>
        <taxon>Pseudomonadota</taxon>
        <taxon>Alphaproteobacteria</taxon>
        <taxon>Caulobacterales</taxon>
        <taxon>Caulobacteraceae</taxon>
        <taxon>Brevundimonas</taxon>
    </lineage>
</organism>
<gene>
    <name evidence="2" type="ORF">GGR13_000749</name>
</gene>
<proteinExistence type="predicted"/>
<dbReference type="AlphaFoldDB" id="A0A7W9CGE6"/>
<evidence type="ECO:0000256" key="1">
    <source>
        <dbReference type="SAM" id="Coils"/>
    </source>
</evidence>
<sequence>MEKTLQSELIALWRSSIEQCQRTLDFLDATGLRIAVCSIDITDAERSAAKDRIEHLEKLIDALRAEHPGAR</sequence>
<accession>A0A7W9CGE6</accession>
<reference evidence="2 3" key="1">
    <citation type="submission" date="2020-08" db="EMBL/GenBank/DDBJ databases">
        <title>Genomic Encyclopedia of Type Strains, Phase IV (KMG-IV): sequencing the most valuable type-strain genomes for metagenomic binning, comparative biology and taxonomic classification.</title>
        <authorList>
            <person name="Goeker M."/>
        </authorList>
    </citation>
    <scope>NUCLEOTIDE SEQUENCE [LARGE SCALE GENOMIC DNA]</scope>
    <source>
        <strain evidence="2 3">DSM 4737</strain>
    </source>
</reference>